<dbReference type="Proteomes" id="UP000315295">
    <property type="component" value="Unassembled WGS sequence"/>
</dbReference>
<sequence>MKKPYLITWWMVIRHLRATAKWWVVWRWSIRDSTAAEAVACELLPKLRRLARCLGVKGSWVGRLRREKRGGEGLRGKWGHLVDGDKALEGDS</sequence>
<reference evidence="2 3" key="1">
    <citation type="journal article" date="2019" name="G3 (Bethesda)">
        <title>Sequencing of a Wild Apple (Malus baccata) Genome Unravels the Differences Between Cultivated and Wild Apple Species Regarding Disease Resistance and Cold Tolerance.</title>
        <authorList>
            <person name="Chen X."/>
        </authorList>
    </citation>
    <scope>NUCLEOTIDE SEQUENCE [LARGE SCALE GENOMIC DNA]</scope>
    <source>
        <strain evidence="3">cv. Shandingzi</strain>
        <tissue evidence="2">Leaves</tissue>
    </source>
</reference>
<feature type="chain" id="PRO_5022121747" description="Reverse transcriptase zinc-binding domain-containing protein" evidence="1">
    <location>
        <begin position="21"/>
        <end position="92"/>
    </location>
</feature>
<accession>A0A540KHD9</accession>
<evidence type="ECO:0000256" key="1">
    <source>
        <dbReference type="SAM" id="SignalP"/>
    </source>
</evidence>
<keyword evidence="1" id="KW-0732">Signal</keyword>
<evidence type="ECO:0000313" key="2">
    <source>
        <dbReference type="EMBL" id="TQD73422.1"/>
    </source>
</evidence>
<comment type="caution">
    <text evidence="2">The sequence shown here is derived from an EMBL/GenBank/DDBJ whole genome shotgun (WGS) entry which is preliminary data.</text>
</comment>
<organism evidence="2 3">
    <name type="scientific">Malus baccata</name>
    <name type="common">Siberian crab apple</name>
    <name type="synonym">Pyrus baccata</name>
    <dbReference type="NCBI Taxonomy" id="106549"/>
    <lineage>
        <taxon>Eukaryota</taxon>
        <taxon>Viridiplantae</taxon>
        <taxon>Streptophyta</taxon>
        <taxon>Embryophyta</taxon>
        <taxon>Tracheophyta</taxon>
        <taxon>Spermatophyta</taxon>
        <taxon>Magnoliopsida</taxon>
        <taxon>eudicotyledons</taxon>
        <taxon>Gunneridae</taxon>
        <taxon>Pentapetalae</taxon>
        <taxon>rosids</taxon>
        <taxon>fabids</taxon>
        <taxon>Rosales</taxon>
        <taxon>Rosaceae</taxon>
        <taxon>Amygdaloideae</taxon>
        <taxon>Maleae</taxon>
        <taxon>Malus</taxon>
    </lineage>
</organism>
<name>A0A540KHD9_MALBA</name>
<evidence type="ECO:0008006" key="4">
    <source>
        <dbReference type="Google" id="ProtNLM"/>
    </source>
</evidence>
<dbReference type="AlphaFoldDB" id="A0A540KHD9"/>
<keyword evidence="3" id="KW-1185">Reference proteome</keyword>
<protein>
    <recommendedName>
        <fullName evidence="4">Reverse transcriptase zinc-binding domain-containing protein</fullName>
    </recommendedName>
</protein>
<feature type="signal peptide" evidence="1">
    <location>
        <begin position="1"/>
        <end position="20"/>
    </location>
</feature>
<dbReference type="EMBL" id="VIEB01001288">
    <property type="protein sequence ID" value="TQD73422.1"/>
    <property type="molecule type" value="Genomic_DNA"/>
</dbReference>
<proteinExistence type="predicted"/>
<evidence type="ECO:0000313" key="3">
    <source>
        <dbReference type="Proteomes" id="UP000315295"/>
    </source>
</evidence>
<gene>
    <name evidence="2" type="ORF">C1H46_041043</name>
</gene>